<evidence type="ECO:0000313" key="6">
    <source>
        <dbReference type="Proteomes" id="UP000199290"/>
    </source>
</evidence>
<dbReference type="OrthoDB" id="5497329at2"/>
<sequence>MSERSPTEPNQTDPEVTRLPWPEQYQALAERSQSPLLKAFYESGCVSADTPLRDVPMVALDFETTGLDASQHSIVSVGLVPFTLDGVQLAQARHWIVRPRLPLHQTSITVHGITHSDIDQAPDLEDILEELFACLNGRLPVVHYRNIERPFLDIALRWRLGEGIRFPVLDTMAIEAHLYPNRNPSGWRRLIGQKPVSIRLADSRQRYGLPHYAAHNALIDALATAELLQAQVWHHFSPETAVGDLWL</sequence>
<dbReference type="Gene3D" id="3.30.420.10">
    <property type="entry name" value="Ribonuclease H-like superfamily/Ribonuclease H"/>
    <property type="match status" value="1"/>
</dbReference>
<keyword evidence="3" id="KW-0269">Exonuclease</keyword>
<dbReference type="CDD" id="cd06127">
    <property type="entry name" value="DEDDh"/>
    <property type="match status" value="1"/>
</dbReference>
<dbReference type="SMART" id="SM00479">
    <property type="entry name" value="EXOIII"/>
    <property type="match status" value="1"/>
</dbReference>
<gene>
    <name evidence="5" type="ORF">SAMN04488073_2333</name>
</gene>
<dbReference type="GO" id="GO:0003676">
    <property type="term" value="F:nucleic acid binding"/>
    <property type="evidence" value="ECO:0007669"/>
    <property type="project" value="InterPro"/>
</dbReference>
<dbReference type="SUPFAM" id="SSF53098">
    <property type="entry name" value="Ribonuclease H-like"/>
    <property type="match status" value="1"/>
</dbReference>
<dbReference type="AlphaFoldDB" id="A0A1I6H5P0"/>
<dbReference type="STRING" id="375760.SAMN04488073_2333"/>
<dbReference type="EMBL" id="FOYV01000001">
    <property type="protein sequence ID" value="SFR49667.1"/>
    <property type="molecule type" value="Genomic_DNA"/>
</dbReference>
<proteinExistence type="predicted"/>
<evidence type="ECO:0000256" key="3">
    <source>
        <dbReference type="ARBA" id="ARBA00022839"/>
    </source>
</evidence>
<dbReference type="PANTHER" id="PTHR30231:SF4">
    <property type="entry name" value="PROTEIN NEN2"/>
    <property type="match status" value="1"/>
</dbReference>
<dbReference type="GO" id="GO:0006259">
    <property type="term" value="P:DNA metabolic process"/>
    <property type="evidence" value="ECO:0007669"/>
    <property type="project" value="UniProtKB-ARBA"/>
</dbReference>
<name>A0A1I6H5P0_9GAMM</name>
<feature type="domain" description="Exonuclease" evidence="4">
    <location>
        <begin position="56"/>
        <end position="237"/>
    </location>
</feature>
<organism evidence="5 6">
    <name type="scientific">Marinobacter gudaonensis</name>
    <dbReference type="NCBI Taxonomy" id="375760"/>
    <lineage>
        <taxon>Bacteria</taxon>
        <taxon>Pseudomonadati</taxon>
        <taxon>Pseudomonadota</taxon>
        <taxon>Gammaproteobacteria</taxon>
        <taxon>Pseudomonadales</taxon>
        <taxon>Marinobacteraceae</taxon>
        <taxon>Marinobacter</taxon>
    </lineage>
</organism>
<reference evidence="6" key="1">
    <citation type="submission" date="2016-10" db="EMBL/GenBank/DDBJ databases">
        <authorList>
            <person name="Varghese N."/>
            <person name="Submissions S."/>
        </authorList>
    </citation>
    <scope>NUCLEOTIDE SEQUENCE [LARGE SCALE GENOMIC DNA]</scope>
    <source>
        <strain evidence="6">CGMCC 1.6294</strain>
    </source>
</reference>
<dbReference type="InterPro" id="IPR013520">
    <property type="entry name" value="Ribonucl_H"/>
</dbReference>
<keyword evidence="1" id="KW-0540">Nuclease</keyword>
<evidence type="ECO:0000259" key="4">
    <source>
        <dbReference type="SMART" id="SM00479"/>
    </source>
</evidence>
<evidence type="ECO:0000256" key="2">
    <source>
        <dbReference type="ARBA" id="ARBA00022801"/>
    </source>
</evidence>
<dbReference type="GO" id="GO:0008408">
    <property type="term" value="F:3'-5' exonuclease activity"/>
    <property type="evidence" value="ECO:0007669"/>
    <property type="project" value="TreeGrafter"/>
</dbReference>
<evidence type="ECO:0000313" key="5">
    <source>
        <dbReference type="EMBL" id="SFR49667.1"/>
    </source>
</evidence>
<accession>A0A1I6H5P0</accession>
<protein>
    <submittedName>
        <fullName evidence="5">DNA polymerase-3 subunit epsilon</fullName>
    </submittedName>
</protein>
<dbReference type="Proteomes" id="UP000199290">
    <property type="component" value="Unassembled WGS sequence"/>
</dbReference>
<dbReference type="PANTHER" id="PTHR30231">
    <property type="entry name" value="DNA POLYMERASE III SUBUNIT EPSILON"/>
    <property type="match status" value="1"/>
</dbReference>
<dbReference type="NCBIfam" id="NF006602">
    <property type="entry name" value="PRK09146.1"/>
    <property type="match status" value="1"/>
</dbReference>
<dbReference type="InterPro" id="IPR012337">
    <property type="entry name" value="RNaseH-like_sf"/>
</dbReference>
<dbReference type="GO" id="GO:0005829">
    <property type="term" value="C:cytosol"/>
    <property type="evidence" value="ECO:0007669"/>
    <property type="project" value="TreeGrafter"/>
</dbReference>
<keyword evidence="6" id="KW-1185">Reference proteome</keyword>
<dbReference type="InterPro" id="IPR036397">
    <property type="entry name" value="RNaseH_sf"/>
</dbReference>
<keyword evidence="2" id="KW-0378">Hydrolase</keyword>
<evidence type="ECO:0000256" key="1">
    <source>
        <dbReference type="ARBA" id="ARBA00022722"/>
    </source>
</evidence>
<dbReference type="RefSeq" id="WP_091989901.1">
    <property type="nucleotide sequence ID" value="NZ_FOYV01000001.1"/>
</dbReference>
<dbReference type="Pfam" id="PF00929">
    <property type="entry name" value="RNase_T"/>
    <property type="match status" value="1"/>
</dbReference>